<dbReference type="Proteomes" id="UP001652662">
    <property type="component" value="Chromosome 3"/>
</dbReference>
<dbReference type="InterPro" id="IPR011047">
    <property type="entry name" value="Quinoprotein_ADH-like_sf"/>
</dbReference>
<dbReference type="InterPro" id="IPR042099">
    <property type="entry name" value="ANL_N_sf"/>
</dbReference>
<dbReference type="InterPro" id="IPR015943">
    <property type="entry name" value="WD40/YVTN_repeat-like_dom_sf"/>
</dbReference>
<gene>
    <name evidence="6" type="primary">AASDH</name>
</gene>
<dbReference type="SUPFAM" id="SSF47336">
    <property type="entry name" value="ACP-like"/>
    <property type="match status" value="1"/>
</dbReference>
<dbReference type="Pfam" id="PF13570">
    <property type="entry name" value="Beta-prop_ACSF4"/>
    <property type="match status" value="1"/>
</dbReference>
<dbReference type="SMART" id="SM00564">
    <property type="entry name" value="PQQ"/>
    <property type="match status" value="6"/>
</dbReference>
<organism evidence="5 6">
    <name type="scientific">Equus przewalskii</name>
    <name type="common">Przewalski's horse</name>
    <name type="synonym">Equus caballus przewalskii</name>
    <dbReference type="NCBI Taxonomy" id="9798"/>
    <lineage>
        <taxon>Eukaryota</taxon>
        <taxon>Metazoa</taxon>
        <taxon>Chordata</taxon>
        <taxon>Craniata</taxon>
        <taxon>Vertebrata</taxon>
        <taxon>Euteleostomi</taxon>
        <taxon>Mammalia</taxon>
        <taxon>Eutheria</taxon>
        <taxon>Laurasiatheria</taxon>
        <taxon>Perissodactyla</taxon>
        <taxon>Equidae</taxon>
        <taxon>Equus</taxon>
    </lineage>
</organism>
<dbReference type="InterPro" id="IPR009081">
    <property type="entry name" value="PP-bd_ACP"/>
</dbReference>
<comment type="similarity">
    <text evidence="1">Belongs to the ATP-dependent AMP-binding enzyme family.</text>
</comment>
<protein>
    <submittedName>
        <fullName evidence="6">Beta-alanine-activating enzyme isoform X4</fullName>
    </submittedName>
</protein>
<dbReference type="PANTHER" id="PTHR44394:SF1">
    <property type="entry name" value="BETA-ALANINE-ACTIVATING ENZYME"/>
    <property type="match status" value="1"/>
</dbReference>
<dbReference type="RefSeq" id="XP_070470914.1">
    <property type="nucleotide sequence ID" value="XM_070614813.1"/>
</dbReference>
<evidence type="ECO:0000259" key="4">
    <source>
        <dbReference type="PROSITE" id="PS50075"/>
    </source>
</evidence>
<proteinExistence type="inferred from homology"/>
<evidence type="ECO:0000256" key="2">
    <source>
        <dbReference type="ARBA" id="ARBA00023098"/>
    </source>
</evidence>
<keyword evidence="5" id="KW-1185">Reference proteome</keyword>
<evidence type="ECO:0000313" key="6">
    <source>
        <dbReference type="RefSeq" id="XP_070470914.1"/>
    </source>
</evidence>
<dbReference type="SUPFAM" id="SSF56801">
    <property type="entry name" value="Acetyl-CoA synthetase-like"/>
    <property type="match status" value="1"/>
</dbReference>
<accession>A0ABM4P150</accession>
<name>A0ABM4P150_EQUPR</name>
<dbReference type="InterPro" id="IPR018391">
    <property type="entry name" value="PQQ_b-propeller_rpt"/>
</dbReference>
<dbReference type="InterPro" id="IPR002372">
    <property type="entry name" value="PQQ_rpt_dom"/>
</dbReference>
<dbReference type="InterPro" id="IPR052091">
    <property type="entry name" value="Beta-ala_Activ/Resist"/>
</dbReference>
<dbReference type="PROSITE" id="PS00455">
    <property type="entry name" value="AMP_BINDING"/>
    <property type="match status" value="1"/>
</dbReference>
<feature type="domain" description="Carrier" evidence="4">
    <location>
        <begin position="434"/>
        <end position="511"/>
    </location>
</feature>
<dbReference type="InterPro" id="IPR048005">
    <property type="entry name" value="AASDH_AMP"/>
</dbReference>
<dbReference type="Gene3D" id="2.130.10.10">
    <property type="entry name" value="YVTN repeat-like/Quinoprotein amine dehydrogenase"/>
    <property type="match status" value="3"/>
</dbReference>
<feature type="region of interest" description="Disordered" evidence="3">
    <location>
        <begin position="62"/>
        <end position="83"/>
    </location>
</feature>
<dbReference type="GeneID" id="103546296"/>
<dbReference type="InterPro" id="IPR045851">
    <property type="entry name" value="AMP-bd_C_sf"/>
</dbReference>
<dbReference type="InterPro" id="IPR000873">
    <property type="entry name" value="AMP-dep_synth/lig_dom"/>
</dbReference>
<evidence type="ECO:0000256" key="3">
    <source>
        <dbReference type="SAM" id="MobiDB-lite"/>
    </source>
</evidence>
<dbReference type="Gene3D" id="3.30.300.30">
    <property type="match status" value="1"/>
</dbReference>
<dbReference type="Gene3D" id="3.40.50.12780">
    <property type="entry name" value="N-terminal domain of ligase-like"/>
    <property type="match status" value="1"/>
</dbReference>
<dbReference type="InterPro" id="IPR020845">
    <property type="entry name" value="AMP-binding_CS"/>
</dbReference>
<dbReference type="PANTHER" id="PTHR44394">
    <property type="entry name" value="BETA-ALANINE-ACTIVATING ENZYME"/>
    <property type="match status" value="1"/>
</dbReference>
<dbReference type="InterPro" id="IPR036736">
    <property type="entry name" value="ACP-like_sf"/>
</dbReference>
<reference evidence="6" key="1">
    <citation type="submission" date="2025-08" db="UniProtKB">
        <authorList>
            <consortium name="RefSeq"/>
        </authorList>
    </citation>
    <scope>IDENTIFICATION</scope>
    <source>
        <tissue evidence="6">Blood</tissue>
    </source>
</reference>
<dbReference type="CDD" id="cd17654">
    <property type="entry name" value="A_NRPS_acs4"/>
    <property type="match status" value="1"/>
</dbReference>
<sequence length="979" mass="109507">MKKCNLKYILVEKQQINKFKSSYEMLLNYDTFTVEHNDIVLFRLHWKNVEVSLMLNERKEKYEKEKMTNSTSSENSNEEKSEEHMDARLKHCLAYVLHTSGTTGKPKIVRVPHACIVPNIQHFRVLFEITQDDVLFLASPLTFDPSVVEIFVALSSGASLLIVPTSVKATPTLLRRFGSQLIKSTVLSTSTSLRVLALGGEAFPSLTVLKSWRGVGNKTQIFNIYGITEVSSWATFYRIPEKTLNSTLKCELPVQLGFPLLGTVVEVRDTDGFAIQEGDGQVFLGGRNRVCFLDDEVTVPLGTMRATGDFVTVKDGEIFFLGRKDSQIKRHGKRLNIELVQQVAEGLQEVESCAVTWYNQEKLILFMVSKNDLVKDYIFEELQKHLPSHAIPDELVLIDSLPFTSHGKIDVSELNKIYLNYINLKSECKLNGKEELWEKLQHLWKSILSLSEDPLRIPDESLFLNSGGDSLKSIRLLNEIEKLVGTSVPGLLEIILNSSILEIYNHIVQTVFPDEDLTFSKNYATKRKFSDINQETSGKSLHQNSVMPLNCDKKINAFIALSRGGQILSVNTTRPLTKLGHCPSACSSDLISQTNTQNVESLNPPALSGKSKDPSCVAEFFSEEGTPVIEAEKMELCVRWMSDTGKCVDASPLVVIPAVDKSSATVYIGSHSHRMMAVDLYSGKVKWEQILGDRVESSACVSKCGNFIVVGCYNGLVYVLKSSSGEKYWTFTTEDAVKSSATMDPTTGLLYIGSHDQHAYALDIYKKKCVWKLKCGATVFSSPCLSLTPHHLYFATLGGLLLAVNPATGNRIWKHSCGKPLFSSPRCCLQYICIGCVDGNLLCFTHFGEQVWQFCTSEPIFSSPCTSASEQEIFFGSHDCFIYCCNTKGHLQWKFETTSRVYSTPFNFHNYNRSDEMLLAAASTDGKLWILESKSGQLQSVYRLPGEVFSSPVVWESMLIIGCRNNYVYCLDLLGGNQK</sequence>
<evidence type="ECO:0000313" key="5">
    <source>
        <dbReference type="Proteomes" id="UP001652662"/>
    </source>
</evidence>
<dbReference type="SUPFAM" id="SSF50998">
    <property type="entry name" value="Quinoprotein alcohol dehydrogenase-like"/>
    <property type="match status" value="1"/>
</dbReference>
<dbReference type="PROSITE" id="PS50075">
    <property type="entry name" value="CARRIER"/>
    <property type="match status" value="1"/>
</dbReference>
<dbReference type="Pfam" id="PF00501">
    <property type="entry name" value="AMP-binding"/>
    <property type="match status" value="1"/>
</dbReference>
<evidence type="ECO:0000256" key="1">
    <source>
        <dbReference type="ARBA" id="ARBA00006432"/>
    </source>
</evidence>
<dbReference type="Pfam" id="PF00550">
    <property type="entry name" value="PP-binding"/>
    <property type="match status" value="1"/>
</dbReference>
<keyword evidence="2" id="KW-0443">Lipid metabolism</keyword>